<dbReference type="KEGG" id="tput:QJT81_16835"/>
<organism evidence="1">
    <name type="scientific">Candidatus Thiothrix putei</name>
    <dbReference type="NCBI Taxonomy" id="3080811"/>
    <lineage>
        <taxon>Bacteria</taxon>
        <taxon>Pseudomonadati</taxon>
        <taxon>Pseudomonadota</taxon>
        <taxon>Gammaproteobacteria</taxon>
        <taxon>Thiotrichales</taxon>
        <taxon>Thiotrichaceae</taxon>
        <taxon>Thiothrix</taxon>
    </lineage>
</organism>
<dbReference type="EMBL" id="CP124756">
    <property type="protein sequence ID" value="WGZ93452.1"/>
    <property type="molecule type" value="Genomic_DNA"/>
</dbReference>
<protein>
    <recommendedName>
        <fullName evidence="2">YkuD domain-containing protein</fullName>
    </recommendedName>
</protein>
<reference evidence="1" key="2">
    <citation type="submission" date="2023-04" db="EMBL/GenBank/DDBJ databases">
        <authorList>
            <person name="Beletskiy A.V."/>
            <person name="Mardanov A.V."/>
            <person name="Ravin N.V."/>
        </authorList>
    </citation>
    <scope>NUCLEOTIDE SEQUENCE</scope>
    <source>
        <strain evidence="1">GKL-02</strain>
    </source>
</reference>
<gene>
    <name evidence="1" type="ORF">QJT81_16835</name>
</gene>
<evidence type="ECO:0000313" key="1">
    <source>
        <dbReference type="EMBL" id="WGZ93452.1"/>
    </source>
</evidence>
<accession>A0AA95KN79</accession>
<reference evidence="1" key="1">
    <citation type="journal article" date="2023" name="Int. J. Mol. Sci.">
        <title>Metagenomics Revealed a New Genus 'Candidatus Thiocaldithrix dubininis' gen. nov., sp. nov. and a New Species 'Candidatus Thiothrix putei' sp. nov. in the Family Thiotrichaceae, Some Members of Which Have Traits of Both Na+- and H+-Motive Energetics.</title>
        <authorList>
            <person name="Ravin N.V."/>
            <person name="Muntyan M.S."/>
            <person name="Smolyakov D.D."/>
            <person name="Rudenko T.S."/>
            <person name="Beletsky A.V."/>
            <person name="Mardanov A.V."/>
            <person name="Grabovich M.Y."/>
        </authorList>
    </citation>
    <scope>NUCLEOTIDE SEQUENCE</scope>
    <source>
        <strain evidence="1">GKL-02</strain>
    </source>
</reference>
<dbReference type="PANTHER" id="PTHR38589:SF1">
    <property type="entry name" value="BLR0621 PROTEIN"/>
    <property type="match status" value="1"/>
</dbReference>
<evidence type="ECO:0008006" key="2">
    <source>
        <dbReference type="Google" id="ProtNLM"/>
    </source>
</evidence>
<dbReference type="PANTHER" id="PTHR38589">
    <property type="entry name" value="BLR0621 PROTEIN"/>
    <property type="match status" value="1"/>
</dbReference>
<sequence length="110" mass="12929">MPYRVIGERDYFIDDVNSPDYNRWRTLAPTLSNEPKQHWRSFERMRRDDHQYEYGMMIGHNLFPTLVGRGSAIFLHVWLSPETPTAGCTAMATHDLLDVLSWLQLYQSVP</sequence>
<name>A0AA95KN79_9GAMM</name>
<dbReference type="Proteomes" id="UP001301326">
    <property type="component" value="Chromosome"/>
</dbReference>
<proteinExistence type="predicted"/>
<dbReference type="AlphaFoldDB" id="A0AA95KN79"/>